<evidence type="ECO:0000313" key="1">
    <source>
        <dbReference type="EMBL" id="EMS54337.1"/>
    </source>
</evidence>
<gene>
    <name evidence="1" type="ORF">TRIUR3_17942</name>
</gene>
<protein>
    <submittedName>
        <fullName evidence="1">Uncharacterized protein</fullName>
    </submittedName>
</protein>
<organism evidence="1">
    <name type="scientific">Triticum urartu</name>
    <name type="common">Red wild einkorn</name>
    <name type="synonym">Crithodium urartu</name>
    <dbReference type="NCBI Taxonomy" id="4572"/>
    <lineage>
        <taxon>Eukaryota</taxon>
        <taxon>Viridiplantae</taxon>
        <taxon>Streptophyta</taxon>
        <taxon>Embryophyta</taxon>
        <taxon>Tracheophyta</taxon>
        <taxon>Spermatophyta</taxon>
        <taxon>Magnoliopsida</taxon>
        <taxon>Liliopsida</taxon>
        <taxon>Poales</taxon>
        <taxon>Poaceae</taxon>
        <taxon>BOP clade</taxon>
        <taxon>Pooideae</taxon>
        <taxon>Triticodae</taxon>
        <taxon>Triticeae</taxon>
        <taxon>Triticinae</taxon>
        <taxon>Triticum</taxon>
    </lineage>
</organism>
<dbReference type="EMBL" id="KD183250">
    <property type="protein sequence ID" value="EMS54337.1"/>
    <property type="molecule type" value="Genomic_DNA"/>
</dbReference>
<proteinExistence type="predicted"/>
<dbReference type="AlphaFoldDB" id="M7Z310"/>
<name>M7Z310_TRIUA</name>
<reference evidence="1" key="1">
    <citation type="journal article" date="2013" name="Nature">
        <title>Draft genome of the wheat A-genome progenitor Triticum urartu.</title>
        <authorList>
            <person name="Ling H.Q."/>
            <person name="Zhao S."/>
            <person name="Liu D."/>
            <person name="Wang J."/>
            <person name="Sun H."/>
            <person name="Zhang C."/>
            <person name="Fan H."/>
            <person name="Li D."/>
            <person name="Dong L."/>
            <person name="Tao Y."/>
            <person name="Gao C."/>
            <person name="Wu H."/>
            <person name="Li Y."/>
            <person name="Cui Y."/>
            <person name="Guo X."/>
            <person name="Zheng S."/>
            <person name="Wang B."/>
            <person name="Yu K."/>
            <person name="Liang Q."/>
            <person name="Yang W."/>
            <person name="Lou X."/>
            <person name="Chen J."/>
            <person name="Feng M."/>
            <person name="Jian J."/>
            <person name="Zhang X."/>
            <person name="Luo G."/>
            <person name="Jiang Y."/>
            <person name="Liu J."/>
            <person name="Wang Z."/>
            <person name="Sha Y."/>
            <person name="Zhang B."/>
            <person name="Wu H."/>
            <person name="Tang D."/>
            <person name="Shen Q."/>
            <person name="Xue P."/>
            <person name="Zou S."/>
            <person name="Wang X."/>
            <person name="Liu X."/>
            <person name="Wang F."/>
            <person name="Yang Y."/>
            <person name="An X."/>
            <person name="Dong Z."/>
            <person name="Zhang K."/>
            <person name="Zhang X."/>
            <person name="Luo M.C."/>
            <person name="Dvorak J."/>
            <person name="Tong Y."/>
            <person name="Wang J."/>
            <person name="Yang H."/>
            <person name="Li Z."/>
            <person name="Wang D."/>
            <person name="Zhang A."/>
            <person name="Wang J."/>
        </authorList>
    </citation>
    <scope>NUCLEOTIDE SEQUENCE</scope>
</reference>
<sequence length="76" mass="8474">MAASLLVCMLLLSVMPLNNSMQSSGENLQMAISEQFGFFSSTKSFFSSINTGGRSNFVKLEKQEDTWEKGYELKAH</sequence>
<accession>M7Z310</accession>